<dbReference type="EMBL" id="HE806318">
    <property type="protein sequence ID" value="CCH59889.1"/>
    <property type="molecule type" value="Genomic_DNA"/>
</dbReference>
<accession>I2H0I7</accession>
<dbReference type="KEGG" id="tbl:TBLA_0C00730"/>
<dbReference type="GeneID" id="14495542"/>
<comment type="subcellular location">
    <subcellularLocation>
        <location evidence="1">Cytoplasm</location>
        <location evidence="1">Cytoskeleton</location>
    </subcellularLocation>
</comment>
<dbReference type="InterPro" id="IPR046982">
    <property type="entry name" value="BIN3/RVS161-like"/>
</dbReference>
<keyword evidence="6" id="KW-1185">Reference proteome</keyword>
<dbReference type="InterPro" id="IPR004148">
    <property type="entry name" value="BAR_dom"/>
</dbReference>
<dbReference type="GO" id="GO:0030479">
    <property type="term" value="C:actin cortical patch"/>
    <property type="evidence" value="ECO:0007669"/>
    <property type="project" value="TreeGrafter"/>
</dbReference>
<dbReference type="eggNOG" id="KOG3771">
    <property type="taxonomic scope" value="Eukaryota"/>
</dbReference>
<dbReference type="HOGENOM" id="CLU_072096_0_0_1"/>
<dbReference type="GO" id="GO:0043332">
    <property type="term" value="C:mating projection tip"/>
    <property type="evidence" value="ECO:0007669"/>
    <property type="project" value="TreeGrafter"/>
</dbReference>
<proteinExistence type="predicted"/>
<dbReference type="FunFam" id="1.20.1270.60:FF:000014">
    <property type="entry name" value="Protein hob3, variant"/>
    <property type="match status" value="1"/>
</dbReference>
<dbReference type="PANTHER" id="PTHR47174">
    <property type="entry name" value="BRIDGING INTEGRATOR 3"/>
    <property type="match status" value="1"/>
</dbReference>
<dbReference type="Gene3D" id="1.20.1270.60">
    <property type="entry name" value="Arfaptin homology (AH) domain/BAR domain"/>
    <property type="match status" value="1"/>
</dbReference>
<evidence type="ECO:0000256" key="3">
    <source>
        <dbReference type="ARBA" id="ARBA00023212"/>
    </source>
</evidence>
<evidence type="ECO:0000256" key="1">
    <source>
        <dbReference type="ARBA" id="ARBA00004245"/>
    </source>
</evidence>
<dbReference type="OMA" id="MHALDIC"/>
<dbReference type="STRING" id="1071380.I2H0I7"/>
<dbReference type="Pfam" id="PF03114">
    <property type="entry name" value="BAR"/>
    <property type="match status" value="1"/>
</dbReference>
<dbReference type="PROSITE" id="PS51021">
    <property type="entry name" value="BAR"/>
    <property type="match status" value="1"/>
</dbReference>
<feature type="domain" description="BAR" evidence="4">
    <location>
        <begin position="15"/>
        <end position="239"/>
    </location>
</feature>
<name>I2H0I7_HENB6</name>
<dbReference type="InterPro" id="IPR027267">
    <property type="entry name" value="AH/BAR_dom_sf"/>
</dbReference>
<keyword evidence="3" id="KW-0206">Cytoskeleton</keyword>
<gene>
    <name evidence="5" type="primary">TBLA0C00730</name>
    <name evidence="5" type="ORF">TBLA_0C00730</name>
</gene>
<dbReference type="PANTHER" id="PTHR47174:SF3">
    <property type="entry name" value="BRIDGING INTEGRATOR 3"/>
    <property type="match status" value="1"/>
</dbReference>
<dbReference type="RefSeq" id="XP_004179408.1">
    <property type="nucleotide sequence ID" value="XM_004179360.1"/>
</dbReference>
<dbReference type="AlphaFoldDB" id="I2H0I7"/>
<dbReference type="GO" id="GO:1990528">
    <property type="term" value="C:Rvs161p-Rvs167p complex"/>
    <property type="evidence" value="ECO:0007669"/>
    <property type="project" value="TreeGrafter"/>
</dbReference>
<dbReference type="SUPFAM" id="SSF103657">
    <property type="entry name" value="BAR/IMD domain-like"/>
    <property type="match status" value="1"/>
</dbReference>
<dbReference type="GO" id="GO:0006897">
    <property type="term" value="P:endocytosis"/>
    <property type="evidence" value="ECO:0007669"/>
    <property type="project" value="InterPro"/>
</dbReference>
<evidence type="ECO:0000256" key="2">
    <source>
        <dbReference type="ARBA" id="ARBA00022490"/>
    </source>
</evidence>
<organism evidence="5 6">
    <name type="scientific">Henningerozyma blattae (strain ATCC 34711 / CBS 6284 / DSM 70876 / NBRC 10599 / NRRL Y-10934 / UCD 77-7)</name>
    <name type="common">Yeast</name>
    <name type="synonym">Tetrapisispora blattae</name>
    <dbReference type="NCBI Taxonomy" id="1071380"/>
    <lineage>
        <taxon>Eukaryota</taxon>
        <taxon>Fungi</taxon>
        <taxon>Dikarya</taxon>
        <taxon>Ascomycota</taxon>
        <taxon>Saccharomycotina</taxon>
        <taxon>Saccharomycetes</taxon>
        <taxon>Saccharomycetales</taxon>
        <taxon>Saccharomycetaceae</taxon>
        <taxon>Henningerozyma</taxon>
    </lineage>
</organism>
<dbReference type="InParanoid" id="I2H0I7"/>
<dbReference type="GO" id="GO:0008289">
    <property type="term" value="F:lipid binding"/>
    <property type="evidence" value="ECO:0007669"/>
    <property type="project" value="TreeGrafter"/>
</dbReference>
<evidence type="ECO:0000313" key="5">
    <source>
        <dbReference type="EMBL" id="CCH59889.1"/>
    </source>
</evidence>
<dbReference type="OrthoDB" id="446293at2759"/>
<reference evidence="5 6" key="1">
    <citation type="journal article" date="2011" name="Proc. Natl. Acad. Sci. U.S.A.">
        <title>Evolutionary erosion of yeast sex chromosomes by mating-type switching accidents.</title>
        <authorList>
            <person name="Gordon J.L."/>
            <person name="Armisen D."/>
            <person name="Proux-Wera E."/>
            <person name="Oheigeartaigh S.S."/>
            <person name="Byrne K.P."/>
            <person name="Wolfe K.H."/>
        </authorList>
    </citation>
    <scope>NUCLEOTIDE SEQUENCE [LARGE SCALE GENOMIC DNA]</scope>
    <source>
        <strain evidence="6">ATCC 34711 / CBS 6284 / DSM 70876 / NBRC 10599 / NRRL Y-10934 / UCD 77-7</strain>
    </source>
</reference>
<dbReference type="GO" id="GO:0097320">
    <property type="term" value="P:plasma membrane tubulation"/>
    <property type="evidence" value="ECO:0007669"/>
    <property type="project" value="TreeGrafter"/>
</dbReference>
<dbReference type="Proteomes" id="UP000002866">
    <property type="component" value="Chromosome 3"/>
</dbReference>
<dbReference type="GO" id="GO:0051666">
    <property type="term" value="P:actin cortical patch localization"/>
    <property type="evidence" value="ECO:0007669"/>
    <property type="project" value="InterPro"/>
</dbReference>
<protein>
    <recommendedName>
        <fullName evidence="4">BAR domain-containing protein</fullName>
    </recommendedName>
</protein>
<evidence type="ECO:0000313" key="6">
    <source>
        <dbReference type="Proteomes" id="UP000002866"/>
    </source>
</evidence>
<dbReference type="SMART" id="SM00721">
    <property type="entry name" value="BAR"/>
    <property type="match status" value="1"/>
</dbReference>
<evidence type="ECO:0000259" key="4">
    <source>
        <dbReference type="PROSITE" id="PS51021"/>
    </source>
</evidence>
<dbReference type="GO" id="GO:0031097">
    <property type="term" value="C:medial cortex"/>
    <property type="evidence" value="ECO:0007669"/>
    <property type="project" value="TreeGrafter"/>
</dbReference>
<keyword evidence="2" id="KW-0963">Cytoplasm</keyword>
<sequence>MSWSGFKKAINRAGNNVMIKSSDRVTDREYDTEERRYKTLQRAGESLQKEGKGFLDSLRAVCASQVAIAEVIANLYDDAKYSGKSDYNMGEYYLQCVKDFDTETCKQLDGPIREAVLDPINKFCTYFKEIDEAIKKREHKKQDYEASKAKVRKLIDKPSKDSSKLPVAEKELNLVKDVFNHLNEQLKMELPQLVSLRVPYFDPSFEAIVKIQLRFCTDGYSRLAQIQQYLDQQSRDDYANGLLDTKIEDLLHQMTSLDICAMGIK</sequence>